<evidence type="ECO:0000313" key="3">
    <source>
        <dbReference type="Proteomes" id="UP000068167"/>
    </source>
</evidence>
<protein>
    <submittedName>
        <fullName evidence="2">Uncharacterized protein</fullName>
    </submittedName>
</protein>
<proteinExistence type="predicted"/>
<reference evidence="2 3" key="1">
    <citation type="journal article" date="2016" name="Stand. Genomic Sci.">
        <title>Complete genome sequence and genomic characterization of Microcystis panniformis FACHB 1757 by third-generation sequencing.</title>
        <authorList>
            <person name="Zhang J.Y."/>
            <person name="Guan R."/>
            <person name="Zhang H.J."/>
            <person name="Li H."/>
            <person name="Xiao P."/>
            <person name="Yu G.L."/>
            <person name="Du L."/>
            <person name="Cao D.M."/>
            <person name="Zhu B.C."/>
            <person name="Li R.H."/>
            <person name="Lu Z.H."/>
        </authorList>
    </citation>
    <scope>NUCLEOTIDE SEQUENCE [LARGE SCALE GENOMIC DNA]</scope>
    <source>
        <strain evidence="2 3">FACHB-1757</strain>
    </source>
</reference>
<gene>
    <name evidence="2" type="ORF">VL20_3673</name>
</gene>
<feature type="region of interest" description="Disordered" evidence="1">
    <location>
        <begin position="21"/>
        <end position="40"/>
    </location>
</feature>
<sequence>MTIIHRFFLNKLTEETHWRSPLDSKSDRTLKSPIDRSLQV</sequence>
<dbReference type="AlphaFoldDB" id="A0A0K1S3U1"/>
<evidence type="ECO:0000256" key="1">
    <source>
        <dbReference type="SAM" id="MobiDB-lite"/>
    </source>
</evidence>
<dbReference type="RefSeq" id="WP_284525806.1">
    <property type="nucleotide sequence ID" value="NZ_CP011339.1"/>
</dbReference>
<dbReference type="EMBL" id="CP011339">
    <property type="protein sequence ID" value="AKV68663.1"/>
    <property type="molecule type" value="Genomic_DNA"/>
</dbReference>
<name>A0A0K1S3U1_9CHRO</name>
<dbReference type="Proteomes" id="UP000068167">
    <property type="component" value="Chromosome"/>
</dbReference>
<evidence type="ECO:0000313" key="2">
    <source>
        <dbReference type="EMBL" id="AKV68663.1"/>
    </source>
</evidence>
<dbReference type="KEGG" id="mpk:VL20_3673"/>
<feature type="compositionally biased region" description="Basic and acidic residues" evidence="1">
    <location>
        <begin position="21"/>
        <end position="34"/>
    </location>
</feature>
<keyword evidence="3" id="KW-1185">Reference proteome</keyword>
<accession>A0A0K1S3U1</accession>
<organism evidence="2 3">
    <name type="scientific">Microcystis panniformis FACHB-1757</name>
    <dbReference type="NCBI Taxonomy" id="1638788"/>
    <lineage>
        <taxon>Bacteria</taxon>
        <taxon>Bacillati</taxon>
        <taxon>Cyanobacteriota</taxon>
        <taxon>Cyanophyceae</taxon>
        <taxon>Oscillatoriophycideae</taxon>
        <taxon>Chroococcales</taxon>
        <taxon>Microcystaceae</taxon>
        <taxon>Microcystis</taxon>
    </lineage>
</organism>